<dbReference type="PANTHER" id="PTHR30024">
    <property type="entry name" value="ALIPHATIC SULFONATES-BINDING PROTEIN-RELATED"/>
    <property type="match status" value="1"/>
</dbReference>
<evidence type="ECO:0000313" key="3">
    <source>
        <dbReference type="EMBL" id="MBA2778309.1"/>
    </source>
</evidence>
<dbReference type="PANTHER" id="PTHR30024:SF48">
    <property type="entry name" value="ABC TRANSPORTER SUBSTRATE-BINDING PROTEIN"/>
    <property type="match status" value="1"/>
</dbReference>
<dbReference type="InterPro" id="IPR015168">
    <property type="entry name" value="SsuA/THI5"/>
</dbReference>
<evidence type="ECO:0000313" key="6">
    <source>
        <dbReference type="Proteomes" id="UP000814353"/>
    </source>
</evidence>
<dbReference type="Pfam" id="PF09084">
    <property type="entry name" value="NMT1"/>
    <property type="match status" value="1"/>
</dbReference>
<keyword evidence="1" id="KW-0732">Signal</keyword>
<gene>
    <name evidence="3" type="ORF">H1D44_05295</name>
    <name evidence="4" type="ORF">HOP48_03510</name>
</gene>
<dbReference type="EMBL" id="JACEFT010000004">
    <property type="protein sequence ID" value="MBA2778309.1"/>
    <property type="molecule type" value="Genomic_DNA"/>
</dbReference>
<reference evidence="4 6" key="1">
    <citation type="submission" date="2020-05" db="EMBL/GenBank/DDBJ databases">
        <title>Comparative genomic analysis of denitrifying bacteria from Halomonas genus.</title>
        <authorList>
            <person name="Wang L."/>
            <person name="Shao Z."/>
        </authorList>
    </citation>
    <scope>NUCLEOTIDE SEQUENCE [LARGE SCALE GENOMIC DNA]</scope>
    <source>
        <strain evidence="4 6">DSM 17331</strain>
    </source>
</reference>
<proteinExistence type="predicted"/>
<dbReference type="Gene3D" id="3.40.190.10">
    <property type="entry name" value="Periplasmic binding protein-like II"/>
    <property type="match status" value="2"/>
</dbReference>
<reference evidence="3 5" key="2">
    <citation type="submission" date="2020-07" db="EMBL/GenBank/DDBJ databases">
        <title>Identification of Halomonas strains.</title>
        <authorList>
            <person name="Xiao Z."/>
            <person name="Shen J."/>
        </authorList>
    </citation>
    <scope>NUCLEOTIDE SEQUENCE [LARGE SCALE GENOMIC DNA]</scope>
    <source>
        <strain evidence="3 5">DSM 17331</strain>
    </source>
</reference>
<feature type="signal peptide" evidence="1">
    <location>
        <begin position="1"/>
        <end position="21"/>
    </location>
</feature>
<dbReference type="EMBL" id="JABFUB010000002">
    <property type="protein sequence ID" value="MCG6660616.1"/>
    <property type="molecule type" value="Genomic_DNA"/>
</dbReference>
<keyword evidence="6" id="KW-1185">Reference proteome</keyword>
<feature type="chain" id="PRO_5030556634" evidence="1">
    <location>
        <begin position="22"/>
        <end position="319"/>
    </location>
</feature>
<dbReference type="AlphaFoldDB" id="A0A7V9VZI7"/>
<name>A0A7V9VZI7_9GAMM</name>
<protein>
    <submittedName>
        <fullName evidence="3">ABC transporter substrate-binding protein</fullName>
    </submittedName>
</protein>
<comment type="caution">
    <text evidence="3">The sequence shown here is derived from an EMBL/GenBank/DDBJ whole genome shotgun (WGS) entry which is preliminary data.</text>
</comment>
<sequence length="319" mass="34609">MPLARAALLLALLVAADSLRAEPPVLRLSVLQFGTAHWELDHLQRHGLDRDEGFVLDVRLVANLPASRIAVSSGDVDGAVVDLTWAQARHAAGQPYRYLPYSSQMGDVLAAPGSSIRDLEDLRGKRIGVAGAPDSKAWVLLTRAAQGRGMALEREAQVQFGAPPLLSQAFRRGQFDVLVTFWHFAAELTAAGEAEVALPMDSLLASLDIPTGLPILGYVFHDAWADDHHALVAGFARAVTRTKHQLRDEPGHWEALRPLMRVSDDAHFAALRQGYVQGIPEPLDEARVAALQRLLVMAGSAAEEVMPVWLFVLDPSDAP</sequence>
<dbReference type="SUPFAM" id="SSF53850">
    <property type="entry name" value="Periplasmic binding protein-like II"/>
    <property type="match status" value="1"/>
</dbReference>
<evidence type="ECO:0000256" key="1">
    <source>
        <dbReference type="SAM" id="SignalP"/>
    </source>
</evidence>
<evidence type="ECO:0000313" key="5">
    <source>
        <dbReference type="Proteomes" id="UP000518091"/>
    </source>
</evidence>
<organism evidence="3 5">
    <name type="scientific">Billgrantia kenyensis</name>
    <dbReference type="NCBI Taxonomy" id="321266"/>
    <lineage>
        <taxon>Bacteria</taxon>
        <taxon>Pseudomonadati</taxon>
        <taxon>Pseudomonadota</taxon>
        <taxon>Gammaproteobacteria</taxon>
        <taxon>Oceanospirillales</taxon>
        <taxon>Halomonadaceae</taxon>
        <taxon>Billgrantia</taxon>
    </lineage>
</organism>
<accession>A0A7V9VZI7</accession>
<dbReference type="Proteomes" id="UP000814353">
    <property type="component" value="Unassembled WGS sequence"/>
</dbReference>
<dbReference type="Proteomes" id="UP000518091">
    <property type="component" value="Unassembled WGS sequence"/>
</dbReference>
<evidence type="ECO:0000313" key="4">
    <source>
        <dbReference type="EMBL" id="MCG6660616.1"/>
    </source>
</evidence>
<evidence type="ECO:0000259" key="2">
    <source>
        <dbReference type="Pfam" id="PF09084"/>
    </source>
</evidence>
<feature type="domain" description="SsuA/THI5-like" evidence="2">
    <location>
        <begin position="56"/>
        <end position="250"/>
    </location>
</feature>